<feature type="region of interest" description="Disordered" evidence="1">
    <location>
        <begin position="1"/>
        <end position="23"/>
    </location>
</feature>
<feature type="transmembrane region" description="Helical" evidence="2">
    <location>
        <begin position="53"/>
        <end position="73"/>
    </location>
</feature>
<dbReference type="PANTHER" id="PTHR34351:SF1">
    <property type="entry name" value="SLR1927 PROTEIN"/>
    <property type="match status" value="1"/>
</dbReference>
<gene>
    <name evidence="4" type="ORF">GCM10022202_20440</name>
</gene>
<reference evidence="5" key="1">
    <citation type="journal article" date="2019" name="Int. J. Syst. Evol. Microbiol.">
        <title>The Global Catalogue of Microorganisms (GCM) 10K type strain sequencing project: providing services to taxonomists for standard genome sequencing and annotation.</title>
        <authorList>
            <consortium name="The Broad Institute Genomics Platform"/>
            <consortium name="The Broad Institute Genome Sequencing Center for Infectious Disease"/>
            <person name="Wu L."/>
            <person name="Ma J."/>
        </authorList>
    </citation>
    <scope>NUCLEOTIDE SEQUENCE [LARGE SCALE GENOMIC DNA]</scope>
    <source>
        <strain evidence="5">JCM 16546</strain>
    </source>
</reference>
<protein>
    <submittedName>
        <fullName evidence="4">DUF58 domain-containing protein</fullName>
    </submittedName>
</protein>
<dbReference type="Proteomes" id="UP001410795">
    <property type="component" value="Unassembled WGS sequence"/>
</dbReference>
<feature type="transmembrane region" description="Helical" evidence="2">
    <location>
        <begin position="79"/>
        <end position="100"/>
    </location>
</feature>
<evidence type="ECO:0000313" key="4">
    <source>
        <dbReference type="EMBL" id="GAA3659583.1"/>
    </source>
</evidence>
<name>A0ABP7BFU2_9MICO</name>
<keyword evidence="2" id="KW-1133">Transmembrane helix</keyword>
<evidence type="ECO:0000256" key="2">
    <source>
        <dbReference type="SAM" id="Phobius"/>
    </source>
</evidence>
<dbReference type="PANTHER" id="PTHR34351">
    <property type="entry name" value="SLR1927 PROTEIN-RELATED"/>
    <property type="match status" value="1"/>
</dbReference>
<dbReference type="InterPro" id="IPR002881">
    <property type="entry name" value="DUF58"/>
</dbReference>
<evidence type="ECO:0000256" key="1">
    <source>
        <dbReference type="SAM" id="MobiDB-lite"/>
    </source>
</evidence>
<organism evidence="4 5">
    <name type="scientific">Microbacterium marinilacus</name>
    <dbReference type="NCBI Taxonomy" id="415209"/>
    <lineage>
        <taxon>Bacteria</taxon>
        <taxon>Bacillati</taxon>
        <taxon>Actinomycetota</taxon>
        <taxon>Actinomycetes</taxon>
        <taxon>Micrococcales</taxon>
        <taxon>Microbacteriaceae</taxon>
        <taxon>Microbacterium</taxon>
    </lineage>
</organism>
<feature type="domain" description="DUF58" evidence="3">
    <location>
        <begin position="240"/>
        <end position="319"/>
    </location>
</feature>
<dbReference type="Pfam" id="PF01882">
    <property type="entry name" value="DUF58"/>
    <property type="match status" value="1"/>
</dbReference>
<keyword evidence="2" id="KW-0472">Membrane</keyword>
<sequence>MTTPTSAETADAPAAAPARDDRPAQASWREVALYAAGRAAVAGRRAAGVVRPIGWVAIGAGALLWVVGLWLGWREVTTAAVVVTSVVALCLLFLIGRTTYDVGLDLTRTRVVVGERAVGALSLANSGQRPILPSRVVLPVGAGRGVFGIRHLAPGEQIEELFAIPTPRRTVLPVGPVSIVRGDPLGLFERVDSRDEPVDLFVHPKTVRFDGQSLGFVRDLEGMISRELARDDISFHALSEYQPGDDLRHVHWRSTARTGTLMVRTYEQTRRSHFVIGLSSHPGEYADPDEFELAVSAAGSLGLRALRDSYRVDVRTQAGTLRTDSPRHLLDSLSGVESTRPRSGGTAALAGAIAAAAPAASVVVLACGSRVPASQLQAAISRLPADSRVLAVVAALGEEPGRRRIGDADVVTIGALDQLPPSLRRVLG</sequence>
<evidence type="ECO:0000313" key="5">
    <source>
        <dbReference type="Proteomes" id="UP001410795"/>
    </source>
</evidence>
<evidence type="ECO:0000259" key="3">
    <source>
        <dbReference type="Pfam" id="PF01882"/>
    </source>
</evidence>
<dbReference type="EMBL" id="BAAAYV010000009">
    <property type="protein sequence ID" value="GAA3659583.1"/>
    <property type="molecule type" value="Genomic_DNA"/>
</dbReference>
<dbReference type="RefSeq" id="WP_221858978.1">
    <property type="nucleotide sequence ID" value="NZ_BAAAYV010000009.1"/>
</dbReference>
<accession>A0ABP7BFU2</accession>
<proteinExistence type="predicted"/>
<comment type="caution">
    <text evidence="4">The sequence shown here is derived from an EMBL/GenBank/DDBJ whole genome shotgun (WGS) entry which is preliminary data.</text>
</comment>
<keyword evidence="5" id="KW-1185">Reference proteome</keyword>
<keyword evidence="2" id="KW-0812">Transmembrane</keyword>